<evidence type="ECO:0000313" key="10">
    <source>
        <dbReference type="EMBL" id="CAB4544315.1"/>
    </source>
</evidence>
<reference evidence="9" key="1">
    <citation type="submission" date="2020-05" db="EMBL/GenBank/DDBJ databases">
        <authorList>
            <person name="Chiriac C."/>
            <person name="Salcher M."/>
            <person name="Ghai R."/>
            <person name="Kavagutti S V."/>
        </authorList>
    </citation>
    <scope>NUCLEOTIDE SEQUENCE</scope>
</reference>
<dbReference type="InterPro" id="IPR036922">
    <property type="entry name" value="Rieske_2Fe-2S_sf"/>
</dbReference>
<protein>
    <submittedName>
        <fullName evidence="9">Unannotated protein</fullName>
    </submittedName>
</protein>
<dbReference type="CDD" id="cd03467">
    <property type="entry name" value="Rieske"/>
    <property type="match status" value="1"/>
</dbReference>
<name>A0A6J6ADT5_9ZZZZ</name>
<dbReference type="GO" id="GO:0051537">
    <property type="term" value="F:2 iron, 2 sulfur cluster binding"/>
    <property type="evidence" value="ECO:0007669"/>
    <property type="project" value="UniProtKB-KW"/>
</dbReference>
<gene>
    <name evidence="10" type="ORF">UFOPK1458_00464</name>
    <name evidence="9" type="ORF">UFOPK4180_00534</name>
</gene>
<dbReference type="InterPro" id="IPR005805">
    <property type="entry name" value="Rieske_Fe-S_prot_C"/>
</dbReference>
<feature type="transmembrane region" description="Helical" evidence="7">
    <location>
        <begin position="162"/>
        <end position="183"/>
    </location>
</feature>
<dbReference type="Pfam" id="PF00355">
    <property type="entry name" value="Rieske"/>
    <property type="match status" value="1"/>
</dbReference>
<dbReference type="AlphaFoldDB" id="A0A6J6ADT5"/>
<keyword evidence="5" id="KW-1015">Disulfide bond</keyword>
<dbReference type="GO" id="GO:0016020">
    <property type="term" value="C:membrane"/>
    <property type="evidence" value="ECO:0007669"/>
    <property type="project" value="InterPro"/>
</dbReference>
<keyword evidence="1" id="KW-0001">2Fe-2S</keyword>
<dbReference type="Gene3D" id="2.102.10.10">
    <property type="entry name" value="Rieske [2Fe-2S] iron-sulphur domain"/>
    <property type="match status" value="1"/>
</dbReference>
<evidence type="ECO:0000256" key="5">
    <source>
        <dbReference type="ARBA" id="ARBA00023157"/>
    </source>
</evidence>
<dbReference type="EMBL" id="CAEZSQ010000083">
    <property type="protein sequence ID" value="CAB4544315.1"/>
    <property type="molecule type" value="Genomic_DNA"/>
</dbReference>
<keyword evidence="4" id="KW-0411">Iron-sulfur</keyword>
<feature type="domain" description="Rieske" evidence="8">
    <location>
        <begin position="202"/>
        <end position="299"/>
    </location>
</feature>
<keyword evidence="2" id="KW-0479">Metal-binding</keyword>
<dbReference type="SUPFAM" id="SSF50022">
    <property type="entry name" value="ISP domain"/>
    <property type="match status" value="1"/>
</dbReference>
<evidence type="ECO:0000256" key="4">
    <source>
        <dbReference type="ARBA" id="ARBA00023014"/>
    </source>
</evidence>
<dbReference type="EMBL" id="CAESPC010000071">
    <property type="protein sequence ID" value="CAB4366939.1"/>
    <property type="molecule type" value="Genomic_DNA"/>
</dbReference>
<evidence type="ECO:0000256" key="7">
    <source>
        <dbReference type="SAM" id="Phobius"/>
    </source>
</evidence>
<proteinExistence type="predicted"/>
<dbReference type="PANTHER" id="PTHR10134">
    <property type="entry name" value="CYTOCHROME B-C1 COMPLEX SUBUNIT RIESKE, MITOCHONDRIAL"/>
    <property type="match status" value="1"/>
</dbReference>
<organism evidence="9">
    <name type="scientific">freshwater metagenome</name>
    <dbReference type="NCBI Taxonomy" id="449393"/>
    <lineage>
        <taxon>unclassified sequences</taxon>
        <taxon>metagenomes</taxon>
        <taxon>ecological metagenomes</taxon>
    </lineage>
</organism>
<evidence type="ECO:0000256" key="2">
    <source>
        <dbReference type="ARBA" id="ARBA00022723"/>
    </source>
</evidence>
<feature type="transmembrane region" description="Helical" evidence="7">
    <location>
        <begin position="129"/>
        <end position="150"/>
    </location>
</feature>
<evidence type="ECO:0000256" key="3">
    <source>
        <dbReference type="ARBA" id="ARBA00023004"/>
    </source>
</evidence>
<evidence type="ECO:0000259" key="8">
    <source>
        <dbReference type="PROSITE" id="PS51296"/>
    </source>
</evidence>
<keyword evidence="7" id="KW-0472">Membrane</keyword>
<comment type="cofactor">
    <cofactor evidence="6">
        <name>[2Fe-2S] cluster</name>
        <dbReference type="ChEBI" id="CHEBI:190135"/>
    </cofactor>
</comment>
<dbReference type="InterPro" id="IPR017941">
    <property type="entry name" value="Rieske_2Fe-2S"/>
</dbReference>
<dbReference type="InterPro" id="IPR014349">
    <property type="entry name" value="Rieske_Fe-S_prot"/>
</dbReference>
<keyword evidence="7" id="KW-1133">Transmembrane helix</keyword>
<accession>A0A6J6ADT5</accession>
<evidence type="ECO:0000256" key="6">
    <source>
        <dbReference type="ARBA" id="ARBA00034078"/>
    </source>
</evidence>
<sequence>MNSLQSISRGAVSSWRSQSKGQRVLRLFLGATWIYAGWVKASDSGFLTQGAPTYIGTQLAAFAQSSPIGSLLNHGVEHAVLVGIFVMISEFAIGFATLLNVAPTTAAFGGFAMATGLWLSSSFHTSPYFLASDSAYAILWLSYLLLMNGNRRMPKVNFERRGVIRTGAIGALAVVASLVGRTFNQASAATSSSKTTSKSAKGQIIKLASLPVGGTFNFTHSTQGVPAILFRTKVGVFAYSAICTHQGCTVGYDKGSKKLVCPCHGATYDPANGAKVLNGPTSTPLAKVKVKVSGAWVVEA</sequence>
<dbReference type="InterPro" id="IPR007301">
    <property type="entry name" value="DoxD"/>
</dbReference>
<dbReference type="GO" id="GO:0046872">
    <property type="term" value="F:metal ion binding"/>
    <property type="evidence" value="ECO:0007669"/>
    <property type="project" value="UniProtKB-KW"/>
</dbReference>
<dbReference type="Pfam" id="PF04173">
    <property type="entry name" value="DoxD"/>
    <property type="match status" value="1"/>
</dbReference>
<keyword evidence="7" id="KW-0812">Transmembrane</keyword>
<evidence type="ECO:0000313" key="9">
    <source>
        <dbReference type="EMBL" id="CAB4366939.1"/>
    </source>
</evidence>
<keyword evidence="3" id="KW-0408">Iron</keyword>
<evidence type="ECO:0000256" key="1">
    <source>
        <dbReference type="ARBA" id="ARBA00022714"/>
    </source>
</evidence>
<dbReference type="PROSITE" id="PS51296">
    <property type="entry name" value="RIESKE"/>
    <property type="match status" value="1"/>
</dbReference>
<dbReference type="PRINTS" id="PR00162">
    <property type="entry name" value="RIESKE"/>
</dbReference>